<evidence type="ECO:0000259" key="1">
    <source>
        <dbReference type="Pfam" id="PF13173"/>
    </source>
</evidence>
<keyword evidence="3" id="KW-0067">ATP-binding</keyword>
<feature type="domain" description="DUF4143" evidence="2">
    <location>
        <begin position="223"/>
        <end position="366"/>
    </location>
</feature>
<dbReference type="Gene3D" id="3.40.50.300">
    <property type="entry name" value="P-loop containing nucleotide triphosphate hydrolases"/>
    <property type="match status" value="1"/>
</dbReference>
<keyword evidence="3" id="KW-0547">Nucleotide-binding</keyword>
<gene>
    <name evidence="3" type="ORF">DXB37_15440</name>
</gene>
<dbReference type="PANTHER" id="PTHR33295">
    <property type="entry name" value="ATPASE"/>
    <property type="match status" value="1"/>
</dbReference>
<proteinExistence type="predicted"/>
<evidence type="ECO:0000313" key="3">
    <source>
        <dbReference type="EMBL" id="RGN91913.1"/>
    </source>
</evidence>
<dbReference type="Pfam" id="PF13635">
    <property type="entry name" value="DUF4143"/>
    <property type="match status" value="1"/>
</dbReference>
<dbReference type="EMBL" id="QSVA01000015">
    <property type="protein sequence ID" value="RGN91913.1"/>
    <property type="molecule type" value="Genomic_DNA"/>
</dbReference>
<feature type="domain" description="AAA" evidence="1">
    <location>
        <begin position="39"/>
        <end position="174"/>
    </location>
</feature>
<dbReference type="RefSeq" id="WP_117601048.1">
    <property type="nucleotide sequence ID" value="NZ_JAQNRR010000014.1"/>
</dbReference>
<dbReference type="Proteomes" id="UP000260759">
    <property type="component" value="Unassembled WGS sequence"/>
</dbReference>
<protein>
    <submittedName>
        <fullName evidence="3">ATP-binding protein</fullName>
    </submittedName>
</protein>
<dbReference type="PANTHER" id="PTHR33295:SF20">
    <property type="entry name" value="ATPASE"/>
    <property type="match status" value="1"/>
</dbReference>
<dbReference type="AlphaFoldDB" id="A0A3E5ET22"/>
<dbReference type="InterPro" id="IPR041682">
    <property type="entry name" value="AAA_14"/>
</dbReference>
<accession>A0A3E5ET22</accession>
<dbReference type="SUPFAM" id="SSF52540">
    <property type="entry name" value="P-loop containing nucleoside triphosphate hydrolases"/>
    <property type="match status" value="1"/>
</dbReference>
<dbReference type="InterPro" id="IPR025420">
    <property type="entry name" value="DUF4143"/>
</dbReference>
<name>A0A3E5ET22_BACUN</name>
<sequence length="425" mass="49655">MDERMDILRKYNLWTEGDFDFGFMRVAYTGRIMDYVGNRLVKVLIGQRRAGKSYVLRQIARELIRNGVPPQNTLFINRELSDFAFLKTHKDLEELVTLYKSELHPQGRIYIFIDEVQLIQEWEKSVNSYSQDYTEEYELFISGSNSRMLSGELATLLSGRYVQFPIYPFSYQEYTEIRHLEQNRESYMGYMNTGGIPDLFVLPEKQEVQRNYLSALKDTILLKDIIQRYSIRDPRLLEDLFAFLVGNTSNLVSIGNIVNYFKIQGRKTSYDAVAAYIGYIEDSFLAYRCERFDLRGKEILSGTAKYYINDLAFKNFLYPGTAYGVGYKLENLVYLELLRAGYDVYTGCAKEKEVDFIARKGDRTIYLQSTYMLVDEQTVRREYASLEAIQDNYEKLVVSLDDFCLPSNEGIRHVRAWELGGLLER</sequence>
<organism evidence="3 4">
    <name type="scientific">Bacteroides uniformis</name>
    <dbReference type="NCBI Taxonomy" id="820"/>
    <lineage>
        <taxon>Bacteria</taxon>
        <taxon>Pseudomonadati</taxon>
        <taxon>Bacteroidota</taxon>
        <taxon>Bacteroidia</taxon>
        <taxon>Bacteroidales</taxon>
        <taxon>Bacteroidaceae</taxon>
        <taxon>Bacteroides</taxon>
    </lineage>
</organism>
<dbReference type="Pfam" id="PF13173">
    <property type="entry name" value="AAA_14"/>
    <property type="match status" value="1"/>
</dbReference>
<evidence type="ECO:0000259" key="2">
    <source>
        <dbReference type="Pfam" id="PF13635"/>
    </source>
</evidence>
<dbReference type="GO" id="GO:0005524">
    <property type="term" value="F:ATP binding"/>
    <property type="evidence" value="ECO:0007669"/>
    <property type="project" value="UniProtKB-KW"/>
</dbReference>
<comment type="caution">
    <text evidence="3">The sequence shown here is derived from an EMBL/GenBank/DDBJ whole genome shotgun (WGS) entry which is preliminary data.</text>
</comment>
<dbReference type="InterPro" id="IPR027417">
    <property type="entry name" value="P-loop_NTPase"/>
</dbReference>
<reference evidence="3 4" key="1">
    <citation type="submission" date="2018-08" db="EMBL/GenBank/DDBJ databases">
        <title>A genome reference for cultivated species of the human gut microbiota.</title>
        <authorList>
            <person name="Zou Y."/>
            <person name="Xue W."/>
            <person name="Luo G."/>
        </authorList>
    </citation>
    <scope>NUCLEOTIDE SEQUENCE [LARGE SCALE GENOMIC DNA]</scope>
    <source>
        <strain evidence="3 4">OM03-4</strain>
    </source>
</reference>
<evidence type="ECO:0000313" key="4">
    <source>
        <dbReference type="Proteomes" id="UP000260759"/>
    </source>
</evidence>